<dbReference type="InterPro" id="IPR006440">
    <property type="entry name" value="Doc"/>
</dbReference>
<dbReference type="InterPro" id="IPR053737">
    <property type="entry name" value="Type_II_TA_Toxin"/>
</dbReference>
<dbReference type="GO" id="GO:0016301">
    <property type="term" value="F:kinase activity"/>
    <property type="evidence" value="ECO:0007669"/>
    <property type="project" value="InterPro"/>
</dbReference>
<dbReference type="PANTHER" id="PTHR39426:SF1">
    <property type="entry name" value="HOMOLOGY TO DEATH-ON-CURING PROTEIN OF PHAGE P1"/>
    <property type="match status" value="1"/>
</dbReference>
<protein>
    <submittedName>
        <fullName evidence="2">Death on curing protein</fullName>
    </submittedName>
</protein>
<proteinExistence type="predicted"/>
<gene>
    <name evidence="2" type="ORF">SAMN04487984_1375</name>
</gene>
<keyword evidence="3" id="KW-1185">Reference proteome</keyword>
<dbReference type="InterPro" id="IPR036597">
    <property type="entry name" value="Fido-like_dom_sf"/>
</dbReference>
<dbReference type="STRING" id="371602.SAMN04487984_1375"/>
<dbReference type="Pfam" id="PF02661">
    <property type="entry name" value="Fic"/>
    <property type="match status" value="1"/>
</dbReference>
<dbReference type="SUPFAM" id="SSF140931">
    <property type="entry name" value="Fic-like"/>
    <property type="match status" value="1"/>
</dbReference>
<reference evidence="3" key="1">
    <citation type="submission" date="2017-04" db="EMBL/GenBank/DDBJ databases">
        <authorList>
            <person name="Varghese N."/>
            <person name="Submissions S."/>
        </authorList>
    </citation>
    <scope>NUCLEOTIDE SEQUENCE [LARGE SCALE GENOMIC DNA]</scope>
    <source>
        <strain evidence="3">DSM 21500</strain>
    </source>
</reference>
<dbReference type="RefSeq" id="WP_084099465.1">
    <property type="nucleotide sequence ID" value="NZ_FWXK01000012.1"/>
</dbReference>
<accession>A0A1W1ZKX0</accession>
<dbReference type="PANTHER" id="PTHR39426">
    <property type="entry name" value="HOMOLOGY TO DEATH-ON-CURING PROTEIN OF PHAGE P1"/>
    <property type="match status" value="1"/>
</dbReference>
<organism evidence="2 3">
    <name type="scientific">Aerococcus suis</name>
    <dbReference type="NCBI Taxonomy" id="371602"/>
    <lineage>
        <taxon>Bacteria</taxon>
        <taxon>Bacillati</taxon>
        <taxon>Bacillota</taxon>
        <taxon>Bacilli</taxon>
        <taxon>Lactobacillales</taxon>
        <taxon>Aerococcaceae</taxon>
        <taxon>Aerococcus</taxon>
    </lineage>
</organism>
<dbReference type="Gene3D" id="1.20.120.1870">
    <property type="entry name" value="Fic/DOC protein, Fido domain"/>
    <property type="match status" value="1"/>
</dbReference>
<evidence type="ECO:0000313" key="3">
    <source>
        <dbReference type="Proteomes" id="UP000243884"/>
    </source>
</evidence>
<dbReference type="InterPro" id="IPR003812">
    <property type="entry name" value="Fido"/>
</dbReference>
<feature type="domain" description="Fido" evidence="1">
    <location>
        <begin position="5"/>
        <end position="126"/>
    </location>
</feature>
<dbReference type="OrthoDB" id="9802752at2"/>
<name>A0A1W1ZKX0_9LACT</name>
<dbReference type="Proteomes" id="UP000243884">
    <property type="component" value="Unassembled WGS sequence"/>
</dbReference>
<dbReference type="NCBIfam" id="TIGR01550">
    <property type="entry name" value="DOC_P1"/>
    <property type="match status" value="1"/>
</dbReference>
<evidence type="ECO:0000313" key="2">
    <source>
        <dbReference type="EMBL" id="SMC49007.1"/>
    </source>
</evidence>
<sequence>MIRYLTERELVMINTLQIQRYSPEEQIGVKEPTALNMCVALPKQAVFDKELYPTLFDKAAILYQKLVQKHCFHNANKRTALVAVHTFLRLNGVTLNVSNKEIEDYTVAIATDKDLTWEAISSRFEVHSK</sequence>
<dbReference type="PROSITE" id="PS51459">
    <property type="entry name" value="FIDO"/>
    <property type="match status" value="1"/>
</dbReference>
<dbReference type="EMBL" id="FWXK01000012">
    <property type="protein sequence ID" value="SMC49007.1"/>
    <property type="molecule type" value="Genomic_DNA"/>
</dbReference>
<evidence type="ECO:0000259" key="1">
    <source>
        <dbReference type="PROSITE" id="PS51459"/>
    </source>
</evidence>
<dbReference type="AlphaFoldDB" id="A0A1W1ZKX0"/>